<organism evidence="2 3">
    <name type="scientific">Rhodocytophaga aerolata</name>
    <dbReference type="NCBI Taxonomy" id="455078"/>
    <lineage>
        <taxon>Bacteria</taxon>
        <taxon>Pseudomonadati</taxon>
        <taxon>Bacteroidota</taxon>
        <taxon>Cytophagia</taxon>
        <taxon>Cytophagales</taxon>
        <taxon>Rhodocytophagaceae</taxon>
        <taxon>Rhodocytophaga</taxon>
    </lineage>
</organism>
<feature type="domain" description="GSCFA" evidence="1">
    <location>
        <begin position="21"/>
        <end position="257"/>
    </location>
</feature>
<reference evidence="2" key="1">
    <citation type="submission" date="2023-07" db="EMBL/GenBank/DDBJ databases">
        <title>The genome sequence of Rhodocytophaga aerolata KACC 12507.</title>
        <authorList>
            <person name="Zhang X."/>
        </authorList>
    </citation>
    <scope>NUCLEOTIDE SEQUENCE</scope>
    <source>
        <strain evidence="2">KACC 12507</strain>
    </source>
</reference>
<evidence type="ECO:0000313" key="2">
    <source>
        <dbReference type="EMBL" id="MDO1445031.1"/>
    </source>
</evidence>
<protein>
    <submittedName>
        <fullName evidence="2">GSCFA domain-containing protein</fullName>
        <ecNumber evidence="2">3.1.-.-</ecNumber>
    </submittedName>
</protein>
<dbReference type="Proteomes" id="UP001168528">
    <property type="component" value="Unassembled WGS sequence"/>
</dbReference>
<dbReference type="SUPFAM" id="SSF52266">
    <property type="entry name" value="SGNH hydrolase"/>
    <property type="match status" value="1"/>
</dbReference>
<comment type="caution">
    <text evidence="2">The sequence shown here is derived from an EMBL/GenBank/DDBJ whole genome shotgun (WGS) entry which is preliminary data.</text>
</comment>
<dbReference type="EMBL" id="JAUKPO010000001">
    <property type="protein sequence ID" value="MDO1445031.1"/>
    <property type="molecule type" value="Genomic_DNA"/>
</dbReference>
<accession>A0ABT8R041</accession>
<name>A0ABT8R041_9BACT</name>
<dbReference type="RefSeq" id="WP_302035830.1">
    <property type="nucleotide sequence ID" value="NZ_JAUKPO010000001.1"/>
</dbReference>
<dbReference type="GO" id="GO:0016787">
    <property type="term" value="F:hydrolase activity"/>
    <property type="evidence" value="ECO:0007669"/>
    <property type="project" value="UniProtKB-KW"/>
</dbReference>
<sequence length="327" mass="37511">MKFRTEVHIPPANTKISLHTQILSLGSCFADVMGARLQHNKFRVMVNPFGVIYNPVSILKLLEAAIAKKNLPEELLWQHQDLWYHYDLHSEIVASTADELREKTKHLLAEVARFIAAADVLLLTLGTAFVYRLKETNTVVANCHKAPASLFSKELLTVTETTQAVCALYNLLKTIRPDIHIILTISPVRHVKDGIPENQVSKSVLRVACHEAGLQCPQLTYFPAYECMLDDLRDYRFYKKDMLHPTEVAEEYIWEKFVDAYMEQGTKEFLKDWESVTKAMAHTPFHPQSVAHQAFLRKTREKLIQLRTYVNVDAELELITNQIKSSH</sequence>
<dbReference type="Pfam" id="PF08885">
    <property type="entry name" value="GSCFA"/>
    <property type="match status" value="1"/>
</dbReference>
<dbReference type="PROSITE" id="PS51257">
    <property type="entry name" value="PROKAR_LIPOPROTEIN"/>
    <property type="match status" value="1"/>
</dbReference>
<gene>
    <name evidence="2" type="ORF">Q0590_02155</name>
</gene>
<evidence type="ECO:0000259" key="1">
    <source>
        <dbReference type="Pfam" id="PF08885"/>
    </source>
</evidence>
<evidence type="ECO:0000313" key="3">
    <source>
        <dbReference type="Proteomes" id="UP001168528"/>
    </source>
</evidence>
<keyword evidence="3" id="KW-1185">Reference proteome</keyword>
<dbReference type="InterPro" id="IPR014982">
    <property type="entry name" value="GSCFA"/>
</dbReference>
<dbReference type="EC" id="3.1.-.-" evidence="2"/>
<proteinExistence type="predicted"/>
<keyword evidence="2" id="KW-0378">Hydrolase</keyword>